<proteinExistence type="predicted"/>
<protein>
    <submittedName>
        <fullName evidence="1">DNA-binding protein</fullName>
    </submittedName>
</protein>
<accession>A0ACC5VUX6</accession>
<name>A0ACC5VUX6_9GAMM</name>
<keyword evidence="1" id="KW-0238">DNA-binding</keyword>
<organism evidence="1 2">
    <name type="scientific">Vreelandella aquamarina</name>
    <dbReference type="NCBI Taxonomy" id="77097"/>
    <lineage>
        <taxon>Bacteria</taxon>
        <taxon>Pseudomonadati</taxon>
        <taxon>Pseudomonadota</taxon>
        <taxon>Gammaproteobacteria</taxon>
        <taxon>Oceanospirillales</taxon>
        <taxon>Halomonadaceae</taxon>
        <taxon>Vreelandella</taxon>
    </lineage>
</organism>
<evidence type="ECO:0000313" key="1">
    <source>
        <dbReference type="EMBL" id="MBZ5487862.1"/>
    </source>
</evidence>
<comment type="caution">
    <text evidence="1">The sequence shown here is derived from an EMBL/GenBank/DDBJ whole genome shotgun (WGS) entry which is preliminary data.</text>
</comment>
<reference evidence="1" key="1">
    <citation type="submission" date="2020-06" db="EMBL/GenBank/DDBJ databases">
        <title>Whole Genome Sequence of Halomonas aquamarina MB598.</title>
        <authorList>
            <person name="Pervaiz M."/>
            <person name="Fariq A."/>
            <person name="Yasmin A."/>
            <person name="Welch M."/>
        </authorList>
    </citation>
    <scope>NUCLEOTIDE SEQUENCE</scope>
    <source>
        <strain evidence="1">MB598</strain>
    </source>
</reference>
<evidence type="ECO:0000313" key="2">
    <source>
        <dbReference type="Proteomes" id="UP001319846"/>
    </source>
</evidence>
<sequence>MARNGIQYSDVQQAIDTLLSRGDTPSVQRIRDVLGTGSFTTISEHFRLWRTEREQNRDVPPPKGVPEVVVNLASELWREAQEVANQALVHYREEANRQVEEAQQAAAEALQQAVHAEQRESALAEHLRHTEQRLEALTRELATSQTSEQHLHQTAEDLRGENQQLKLTLEALRQQNADNAQQYNEELKAQQTGWEKRLAQEEQRNEAAEGRLMAMLDDARQERAQEEKAAQKRAQQKQQRIDTLSEELKSSRQEVHRHQLETGQALQRIKELEQHSEALKQQQDVLTEQLEKAQIAQRQQAEQTRQAQDWQTQMVQHMASLQQQLAELPASISVREQQSNKK</sequence>
<keyword evidence="2" id="KW-1185">Reference proteome</keyword>
<gene>
    <name evidence="1" type="ORF">HW452_10020</name>
</gene>
<dbReference type="Proteomes" id="UP001319846">
    <property type="component" value="Unassembled WGS sequence"/>
</dbReference>
<dbReference type="EMBL" id="JABYQT010000005">
    <property type="protein sequence ID" value="MBZ5487862.1"/>
    <property type="molecule type" value="Genomic_DNA"/>
</dbReference>